<evidence type="ECO:0000256" key="1">
    <source>
        <dbReference type="ARBA" id="ARBA00004776"/>
    </source>
</evidence>
<keyword evidence="7" id="KW-1185">Reference proteome</keyword>
<comment type="pathway">
    <text evidence="1">Cell wall biogenesis; cell wall polysaccharide biosynthesis.</text>
</comment>
<dbReference type="PANTHER" id="PTHR43179:SF12">
    <property type="entry name" value="GALACTOFURANOSYLTRANSFERASE GLFT2"/>
    <property type="match status" value="1"/>
</dbReference>
<keyword evidence="4 6" id="KW-0808">Transferase</keyword>
<dbReference type="CDD" id="cd00761">
    <property type="entry name" value="Glyco_tranf_GTA_type"/>
    <property type="match status" value="1"/>
</dbReference>
<accession>A0ABW4RSD4</accession>
<reference evidence="7" key="1">
    <citation type="journal article" date="2019" name="Int. J. Syst. Evol. Microbiol.">
        <title>The Global Catalogue of Microorganisms (GCM) 10K type strain sequencing project: providing services to taxonomists for standard genome sequencing and annotation.</title>
        <authorList>
            <consortium name="The Broad Institute Genomics Platform"/>
            <consortium name="The Broad Institute Genome Sequencing Center for Infectious Disease"/>
            <person name="Wu L."/>
            <person name="Ma J."/>
        </authorList>
    </citation>
    <scope>NUCLEOTIDE SEQUENCE [LARGE SCALE GENOMIC DNA]</scope>
    <source>
        <strain evidence="7">CAIM 431</strain>
    </source>
</reference>
<name>A0ABW4RSD4_9ACTN</name>
<evidence type="ECO:0000256" key="4">
    <source>
        <dbReference type="ARBA" id="ARBA00022679"/>
    </source>
</evidence>
<dbReference type="EC" id="2.4.-.-" evidence="6"/>
<evidence type="ECO:0000256" key="2">
    <source>
        <dbReference type="ARBA" id="ARBA00006739"/>
    </source>
</evidence>
<comment type="similarity">
    <text evidence="2">Belongs to the glycosyltransferase 2 family.</text>
</comment>
<feature type="domain" description="Glycosyltransferase 2-like" evidence="5">
    <location>
        <begin position="8"/>
        <end position="142"/>
    </location>
</feature>
<dbReference type="PANTHER" id="PTHR43179">
    <property type="entry name" value="RHAMNOSYLTRANSFERASE WBBL"/>
    <property type="match status" value="1"/>
</dbReference>
<evidence type="ECO:0000313" key="7">
    <source>
        <dbReference type="Proteomes" id="UP001597326"/>
    </source>
</evidence>
<proteinExistence type="inferred from homology"/>
<dbReference type="GO" id="GO:0016757">
    <property type="term" value="F:glycosyltransferase activity"/>
    <property type="evidence" value="ECO:0007669"/>
    <property type="project" value="UniProtKB-KW"/>
</dbReference>
<dbReference type="InterPro" id="IPR001173">
    <property type="entry name" value="Glyco_trans_2-like"/>
</dbReference>
<dbReference type="SUPFAM" id="SSF53448">
    <property type="entry name" value="Nucleotide-diphospho-sugar transferases"/>
    <property type="match status" value="1"/>
</dbReference>
<gene>
    <name evidence="6" type="ORF">ACFSCS_03365</name>
</gene>
<organism evidence="6 7">
    <name type="scientific">Luteococcus peritonei</name>
    <dbReference type="NCBI Taxonomy" id="88874"/>
    <lineage>
        <taxon>Bacteria</taxon>
        <taxon>Bacillati</taxon>
        <taxon>Actinomycetota</taxon>
        <taxon>Actinomycetes</taxon>
        <taxon>Propionibacteriales</taxon>
        <taxon>Propionibacteriaceae</taxon>
        <taxon>Luteococcus</taxon>
    </lineage>
</organism>
<dbReference type="Gene3D" id="3.90.550.10">
    <property type="entry name" value="Spore Coat Polysaccharide Biosynthesis Protein SpsA, Chain A"/>
    <property type="match status" value="1"/>
</dbReference>
<keyword evidence="3 6" id="KW-0328">Glycosyltransferase</keyword>
<comment type="caution">
    <text evidence="6">The sequence shown here is derived from an EMBL/GenBank/DDBJ whole genome shotgun (WGS) entry which is preliminary data.</text>
</comment>
<evidence type="ECO:0000256" key="3">
    <source>
        <dbReference type="ARBA" id="ARBA00022676"/>
    </source>
</evidence>
<dbReference type="InterPro" id="IPR029044">
    <property type="entry name" value="Nucleotide-diphossugar_trans"/>
</dbReference>
<dbReference type="Pfam" id="PF00535">
    <property type="entry name" value="Glycos_transf_2"/>
    <property type="match status" value="1"/>
</dbReference>
<evidence type="ECO:0000259" key="5">
    <source>
        <dbReference type="Pfam" id="PF00535"/>
    </source>
</evidence>
<dbReference type="EMBL" id="JBHUFZ010000008">
    <property type="protein sequence ID" value="MFD1889226.1"/>
    <property type="molecule type" value="Genomic_DNA"/>
</dbReference>
<evidence type="ECO:0000313" key="6">
    <source>
        <dbReference type="EMBL" id="MFD1889226.1"/>
    </source>
</evidence>
<dbReference type="RefSeq" id="WP_343872216.1">
    <property type="nucleotide sequence ID" value="NZ_BAAAIX010000007.1"/>
</dbReference>
<sequence length="324" mass="34872">MSGQRVVVAVLTYKRPQDLVELLPVLVRQAASAGRLGMTGRVLVVDNDPAGSARQAVESFRAEQPVAVDYANETVPGIAAARARALVEAAEDGWLAFIDDDERPGENWLVDLLQTARDHQAVGVAGPVRSVLPEGADPWIAEGGFFDRRHRWGLQRGAELDEAATNNLLVDMDFVRTHQLTFLTTLGLTGGEDSMFTRGLVRNGGRLVWCPEAEVSEPVPAQRATRRWVLQRALSYGNSAALVRRTEHDAPAVRVRLVAGGLARTGGGLLRAGLGTVRRDTFGQAQGLRTALRGVGMALGGAGLAWSEYARDGRHLVRAEVHPG</sequence>
<dbReference type="Proteomes" id="UP001597326">
    <property type="component" value="Unassembled WGS sequence"/>
</dbReference>
<protein>
    <submittedName>
        <fullName evidence="6">Glycosyltransferase family 2 protein</fullName>
        <ecNumber evidence="6">2.4.-.-</ecNumber>
    </submittedName>
</protein>